<reference evidence="2" key="1">
    <citation type="submission" date="2016-11" db="EMBL/GenBank/DDBJ databases">
        <title>The genome of Nicotiana attenuata.</title>
        <authorList>
            <person name="Xu S."/>
            <person name="Brockmoeller T."/>
            <person name="Gaquerel E."/>
            <person name="Navarro A."/>
            <person name="Kuhl H."/>
            <person name="Gase K."/>
            <person name="Ling Z."/>
            <person name="Zhou W."/>
            <person name="Kreitzer C."/>
            <person name="Stanke M."/>
            <person name="Tang H."/>
            <person name="Lyons E."/>
            <person name="Pandey P."/>
            <person name="Pandey S.P."/>
            <person name="Timmermann B."/>
            <person name="Baldwin I.T."/>
        </authorList>
    </citation>
    <scope>NUCLEOTIDE SEQUENCE [LARGE SCALE GENOMIC DNA]</scope>
    <source>
        <strain evidence="2">UT</strain>
    </source>
</reference>
<accession>A0A314KGW9</accession>
<dbReference type="CDD" id="cd00121">
    <property type="entry name" value="MATH"/>
    <property type="match status" value="2"/>
</dbReference>
<comment type="caution">
    <text evidence="2">The sequence shown here is derived from an EMBL/GenBank/DDBJ whole genome shotgun (WGS) entry which is preliminary data.</text>
</comment>
<feature type="domain" description="MATH" evidence="1">
    <location>
        <begin position="179"/>
        <end position="307"/>
    </location>
</feature>
<dbReference type="AlphaFoldDB" id="A0A314KGW9"/>
<dbReference type="Proteomes" id="UP000187609">
    <property type="component" value="Unassembled WGS sequence"/>
</dbReference>
<dbReference type="Gramene" id="OIT28556">
    <property type="protein sequence ID" value="OIT28556"/>
    <property type="gene ID" value="A4A49_28306"/>
</dbReference>
<dbReference type="InterPro" id="IPR002083">
    <property type="entry name" value="MATH/TRAF_dom"/>
</dbReference>
<evidence type="ECO:0000313" key="2">
    <source>
        <dbReference type="EMBL" id="OIT28556.1"/>
    </source>
</evidence>
<dbReference type="Pfam" id="PF22486">
    <property type="entry name" value="MATH_2"/>
    <property type="match status" value="2"/>
</dbReference>
<dbReference type="GO" id="GO:0016787">
    <property type="term" value="F:hydrolase activity"/>
    <property type="evidence" value="ECO:0007669"/>
    <property type="project" value="UniProtKB-KW"/>
</dbReference>
<dbReference type="EMBL" id="MJEQ01002027">
    <property type="protein sequence ID" value="OIT28556.1"/>
    <property type="molecule type" value="Genomic_DNA"/>
</dbReference>
<name>A0A314KGW9_NICAT</name>
<dbReference type="PANTHER" id="PTHR46162:SF2">
    <property type="entry name" value="ANKYRIN REPEAT-CONTAINING PROTEIN-RELATED"/>
    <property type="match status" value="1"/>
</dbReference>
<feature type="domain" description="MATH" evidence="1">
    <location>
        <begin position="19"/>
        <end position="157"/>
    </location>
</feature>
<dbReference type="SUPFAM" id="SSF49599">
    <property type="entry name" value="TRAF domain-like"/>
    <property type="match status" value="2"/>
</dbReference>
<dbReference type="GeneID" id="109212500"/>
<keyword evidence="2" id="KW-0378">Hydrolase</keyword>
<dbReference type="SMART" id="SM00061">
    <property type="entry name" value="MATH"/>
    <property type="match status" value="2"/>
</dbReference>
<dbReference type="SMR" id="A0A314KGW9"/>
<evidence type="ECO:0000313" key="3">
    <source>
        <dbReference type="Proteomes" id="UP000187609"/>
    </source>
</evidence>
<dbReference type="OrthoDB" id="1251106at2759"/>
<dbReference type="Gene3D" id="2.60.210.10">
    <property type="entry name" value="Apoptosis, Tumor Necrosis Factor Receptor Associated Protein 2, Chain A"/>
    <property type="match status" value="2"/>
</dbReference>
<gene>
    <name evidence="2" type="primary">UBP12_4</name>
    <name evidence="2" type="ORF">A4A49_28306</name>
</gene>
<evidence type="ECO:0000259" key="1">
    <source>
        <dbReference type="PROSITE" id="PS50144"/>
    </source>
</evidence>
<sequence length="318" mass="35887">MADFCSEDGVSRTISETPPTHYTLKIQSLSLLKKNNVEKYSSPYFEAGGYKWKLVFHPNGNKNKNAEGKHVSVYLMMAEASSLVPAGWEVHAVFRLFLLDQNNDNYLVLQDTTFQKGRRFHAMKVEWGFDRFISQEDFNNQENGYVVDDICVLGAEVYVCQEKFKGRGDCLSMVKVPISYKHAWKIDKFSSLAADCEDSKTFMAGEHKWKIQVYPKGKGSGTGSHLSLYLALAEPSSLSQGSQIYAEFTLRILEQQVNATHYIRKANYWFSGSHTFCGWPRFISIGYFSLPGAGFLVKDTCVIEAEVTVHGATTNNII</sequence>
<organism evidence="2 3">
    <name type="scientific">Nicotiana attenuata</name>
    <name type="common">Coyote tobacco</name>
    <dbReference type="NCBI Taxonomy" id="49451"/>
    <lineage>
        <taxon>Eukaryota</taxon>
        <taxon>Viridiplantae</taxon>
        <taxon>Streptophyta</taxon>
        <taxon>Embryophyta</taxon>
        <taxon>Tracheophyta</taxon>
        <taxon>Spermatophyta</taxon>
        <taxon>Magnoliopsida</taxon>
        <taxon>eudicotyledons</taxon>
        <taxon>Gunneridae</taxon>
        <taxon>Pentapetalae</taxon>
        <taxon>asterids</taxon>
        <taxon>lamiids</taxon>
        <taxon>Solanales</taxon>
        <taxon>Solanaceae</taxon>
        <taxon>Nicotianoideae</taxon>
        <taxon>Nicotianeae</taxon>
        <taxon>Nicotiana</taxon>
    </lineage>
</organism>
<keyword evidence="3" id="KW-1185">Reference proteome</keyword>
<protein>
    <submittedName>
        <fullName evidence="2">Ubiquitin carboxyl-terminal hydrolase 12</fullName>
    </submittedName>
</protein>
<dbReference type="PANTHER" id="PTHR46162">
    <property type="entry name" value="TRAF-LIKE FAMILY PROTEIN"/>
    <property type="match status" value="1"/>
</dbReference>
<proteinExistence type="predicted"/>
<dbReference type="STRING" id="49451.A0A314KGW9"/>
<dbReference type="KEGG" id="nau:109212500"/>
<dbReference type="InterPro" id="IPR008974">
    <property type="entry name" value="TRAF-like"/>
</dbReference>
<dbReference type="PROSITE" id="PS50144">
    <property type="entry name" value="MATH"/>
    <property type="match status" value="2"/>
</dbReference>